<gene>
    <name evidence="2" type="ORF">AFUS01_LOCUS38748</name>
</gene>
<keyword evidence="1" id="KW-1133">Transmembrane helix</keyword>
<keyword evidence="3" id="KW-1185">Reference proteome</keyword>
<evidence type="ECO:0000313" key="2">
    <source>
        <dbReference type="EMBL" id="CAG7828849.1"/>
    </source>
</evidence>
<organism evidence="2 3">
    <name type="scientific">Allacma fusca</name>
    <dbReference type="NCBI Taxonomy" id="39272"/>
    <lineage>
        <taxon>Eukaryota</taxon>
        <taxon>Metazoa</taxon>
        <taxon>Ecdysozoa</taxon>
        <taxon>Arthropoda</taxon>
        <taxon>Hexapoda</taxon>
        <taxon>Collembola</taxon>
        <taxon>Symphypleona</taxon>
        <taxon>Sminthuridae</taxon>
        <taxon>Allacma</taxon>
    </lineage>
</organism>
<feature type="transmembrane region" description="Helical" evidence="1">
    <location>
        <begin position="43"/>
        <end position="64"/>
    </location>
</feature>
<feature type="transmembrane region" description="Helical" evidence="1">
    <location>
        <begin position="76"/>
        <end position="99"/>
    </location>
</feature>
<proteinExistence type="predicted"/>
<dbReference type="Proteomes" id="UP000708208">
    <property type="component" value="Unassembled WGS sequence"/>
</dbReference>
<dbReference type="EMBL" id="CAJVCH010549136">
    <property type="protein sequence ID" value="CAG7828849.1"/>
    <property type="molecule type" value="Genomic_DNA"/>
</dbReference>
<keyword evidence="1" id="KW-0472">Membrane</keyword>
<comment type="caution">
    <text evidence="2">The sequence shown here is derived from an EMBL/GenBank/DDBJ whole genome shotgun (WGS) entry which is preliminary data.</text>
</comment>
<reference evidence="2" key="1">
    <citation type="submission" date="2021-06" db="EMBL/GenBank/DDBJ databases">
        <authorList>
            <person name="Hodson N. C."/>
            <person name="Mongue J. A."/>
            <person name="Jaron S. K."/>
        </authorList>
    </citation>
    <scope>NUCLEOTIDE SEQUENCE</scope>
</reference>
<evidence type="ECO:0000313" key="3">
    <source>
        <dbReference type="Proteomes" id="UP000708208"/>
    </source>
</evidence>
<protein>
    <submittedName>
        <fullName evidence="2">Uncharacterized protein</fullName>
    </submittedName>
</protein>
<keyword evidence="1" id="KW-0812">Transmembrane</keyword>
<name>A0A8J2L9Q4_9HEXA</name>
<accession>A0A8J2L9Q4</accession>
<evidence type="ECO:0000256" key="1">
    <source>
        <dbReference type="SAM" id="Phobius"/>
    </source>
</evidence>
<dbReference type="AlphaFoldDB" id="A0A8J2L9Q4"/>
<sequence length="149" mass="17416">MSIFMFSLAQDLDGGIKSGRYSDAEVLEMIDSQRRVTLKFNRVFGLVLSVYSLYSTPFYSIHVIDMFNLPGFMNYYSIIIYLLYLGYFLYACLKINIMAKERKIWLQEKKRFMRIPRQKLALFLDEIIAERFGIGSLFVINNTLTGEAI</sequence>